<comment type="subcellular location">
    <subcellularLocation>
        <location evidence="1 10">Mitochondrion inner membrane</location>
    </subcellularLocation>
</comment>
<dbReference type="GO" id="GO:0015078">
    <property type="term" value="F:proton transmembrane transporter activity"/>
    <property type="evidence" value="ECO:0007669"/>
    <property type="project" value="InterPro"/>
</dbReference>
<protein>
    <recommendedName>
        <fullName evidence="10">ATP synthase subunit d, mitochondrial</fullName>
    </recommendedName>
</protein>
<evidence type="ECO:0000313" key="12">
    <source>
        <dbReference type="EMBL" id="CAB3249139.1"/>
    </source>
</evidence>
<dbReference type="GO" id="GO:0005743">
    <property type="term" value="C:mitochondrial inner membrane"/>
    <property type="evidence" value="ECO:0007669"/>
    <property type="project" value="UniProtKB-SubCell"/>
</dbReference>
<evidence type="ECO:0000256" key="2">
    <source>
        <dbReference type="ARBA" id="ARBA00006842"/>
    </source>
</evidence>
<reference evidence="13 14" key="1">
    <citation type="submission" date="2020-04" db="EMBL/GenBank/DDBJ databases">
        <authorList>
            <person name="Wallbank WR R."/>
            <person name="Pardo Diaz C."/>
            <person name="Kozak K."/>
            <person name="Martin S."/>
            <person name="Jiggins C."/>
            <person name="Moest M."/>
            <person name="Warren A I."/>
            <person name="Byers J.R.P. K."/>
            <person name="Montejo-Kovacevich G."/>
            <person name="Yen C E."/>
        </authorList>
    </citation>
    <scope>NUCLEOTIDE SEQUENCE [LARGE SCALE GENOMIC DNA]</scope>
</reference>
<evidence type="ECO:0000313" key="11">
    <source>
        <dbReference type="EMBL" id="CAB3245830.1"/>
    </source>
</evidence>
<comment type="similarity">
    <text evidence="2 10">Belongs to the ATPase d subunit family.</text>
</comment>
<dbReference type="Proteomes" id="UP000494106">
    <property type="component" value="Unassembled WGS sequence"/>
</dbReference>
<evidence type="ECO:0000256" key="10">
    <source>
        <dbReference type="PIRNR" id="PIRNR005514"/>
    </source>
</evidence>
<gene>
    <name evidence="11" type="ORF">APLA_LOCUS10614</name>
    <name evidence="12" type="ORF">APLA_LOCUS12702</name>
</gene>
<organism evidence="11 13">
    <name type="scientific">Arctia plantaginis</name>
    <name type="common">Wood tiger moth</name>
    <name type="synonym">Phalaena plantaginis</name>
    <dbReference type="NCBI Taxonomy" id="874455"/>
    <lineage>
        <taxon>Eukaryota</taxon>
        <taxon>Metazoa</taxon>
        <taxon>Ecdysozoa</taxon>
        <taxon>Arthropoda</taxon>
        <taxon>Hexapoda</taxon>
        <taxon>Insecta</taxon>
        <taxon>Pterygota</taxon>
        <taxon>Neoptera</taxon>
        <taxon>Endopterygota</taxon>
        <taxon>Lepidoptera</taxon>
        <taxon>Glossata</taxon>
        <taxon>Ditrysia</taxon>
        <taxon>Noctuoidea</taxon>
        <taxon>Erebidae</taxon>
        <taxon>Arctiinae</taxon>
        <taxon>Arctia</taxon>
    </lineage>
</organism>
<evidence type="ECO:0000313" key="14">
    <source>
        <dbReference type="Proteomes" id="UP000494256"/>
    </source>
</evidence>
<evidence type="ECO:0000256" key="4">
    <source>
        <dbReference type="ARBA" id="ARBA00022547"/>
    </source>
</evidence>
<proteinExistence type="inferred from homology"/>
<dbReference type="PIRSF" id="PIRSF005514">
    <property type="entry name" value="ATPase_F0_D_mt"/>
    <property type="match status" value="1"/>
</dbReference>
<dbReference type="Gene3D" id="6.10.280.70">
    <property type="match status" value="1"/>
</dbReference>
<evidence type="ECO:0000256" key="6">
    <source>
        <dbReference type="ARBA" id="ARBA00022792"/>
    </source>
</evidence>
<dbReference type="InterPro" id="IPR008689">
    <property type="entry name" value="ATP_synth_F0_dsu_mt"/>
</dbReference>
<dbReference type="InterPro" id="IPR036228">
    <property type="entry name" value="ATP_synth_F0_dsu_sf_mt"/>
</dbReference>
<dbReference type="EMBL" id="CADEBC010000525">
    <property type="protein sequence ID" value="CAB3245830.1"/>
    <property type="molecule type" value="Genomic_DNA"/>
</dbReference>
<keyword evidence="6 10" id="KW-0999">Mitochondrion inner membrane</keyword>
<dbReference type="AlphaFoldDB" id="A0A8S1AK60"/>
<dbReference type="OrthoDB" id="35799at2759"/>
<keyword evidence="8 10" id="KW-0496">Mitochondrion</keyword>
<evidence type="ECO:0000256" key="8">
    <source>
        <dbReference type="ARBA" id="ARBA00023128"/>
    </source>
</evidence>
<dbReference type="EMBL" id="CADEBD010000344">
    <property type="protein sequence ID" value="CAB3249139.1"/>
    <property type="molecule type" value="Genomic_DNA"/>
</dbReference>
<dbReference type="GO" id="GO:0045259">
    <property type="term" value="C:proton-transporting ATP synthase complex"/>
    <property type="evidence" value="ECO:0007669"/>
    <property type="project" value="UniProtKB-KW"/>
</dbReference>
<keyword evidence="4" id="KW-0138">CF(0)</keyword>
<comment type="caution">
    <text evidence="11">The sequence shown here is derived from an EMBL/GenBank/DDBJ whole genome shotgun (WGS) entry which is preliminary data.</text>
</comment>
<keyword evidence="13" id="KW-1185">Reference proteome</keyword>
<keyword evidence="9 10" id="KW-0472">Membrane</keyword>
<dbReference type="Pfam" id="PF05873">
    <property type="entry name" value="Mt_ATP-synt_D"/>
    <property type="match status" value="1"/>
</dbReference>
<dbReference type="GO" id="GO:0015986">
    <property type="term" value="P:proton motive force-driven ATP synthesis"/>
    <property type="evidence" value="ECO:0007669"/>
    <property type="project" value="UniProtKB-UniRule"/>
</dbReference>
<evidence type="ECO:0000313" key="13">
    <source>
        <dbReference type="Proteomes" id="UP000494106"/>
    </source>
</evidence>
<evidence type="ECO:0000256" key="7">
    <source>
        <dbReference type="ARBA" id="ARBA00023065"/>
    </source>
</evidence>
<keyword evidence="5 10" id="KW-0375">Hydrogen ion transport</keyword>
<evidence type="ECO:0000256" key="3">
    <source>
        <dbReference type="ARBA" id="ARBA00022448"/>
    </source>
</evidence>
<dbReference type="PANTHER" id="PTHR12700">
    <property type="entry name" value="ATP SYNTHASE SUBUNIT D, MITOCHONDRIAL"/>
    <property type="match status" value="1"/>
</dbReference>
<evidence type="ECO:0000256" key="9">
    <source>
        <dbReference type="ARBA" id="ARBA00023136"/>
    </source>
</evidence>
<comment type="function">
    <text evidence="10">Mitochondrial membrane ATP synthase (F(1)F(0) ATP synthase or Complex V) produces ATP from ADP in the presence of a proton gradient across the membrane which is generated by electron transport complexes of the respiratory chain. F-type ATPases consist of two structural domains, F(1) - containing the extramembraneous catalytic core, and F(0) - containing the membrane proton channel, linked together by a central stalk and a peripheral stalk. During catalysis, ATP synthesis in the catalytic domain of F(1) is coupled via a rotary mechanism of the central stalk subunits to proton translocation.</text>
</comment>
<keyword evidence="7 10" id="KW-0406">Ion transport</keyword>
<evidence type="ECO:0000256" key="5">
    <source>
        <dbReference type="ARBA" id="ARBA00022781"/>
    </source>
</evidence>
<accession>A0A8S1AK60</accession>
<dbReference type="SUPFAM" id="SSF161065">
    <property type="entry name" value="ATP synthase D chain-like"/>
    <property type="match status" value="1"/>
</dbReference>
<evidence type="ECO:0000256" key="1">
    <source>
        <dbReference type="ARBA" id="ARBA00004273"/>
    </source>
</evidence>
<keyword evidence="3 10" id="KW-0813">Transport</keyword>
<name>A0A8S1AK60_ARCPL</name>
<dbReference type="Proteomes" id="UP000494256">
    <property type="component" value="Unassembled WGS sequence"/>
</dbReference>
<sequence>MTKNISKSAIDWAKFVKLVPPEQKVSFFALKAKNDGYLRRVHANPPTLPKINWDEFKKGIPDAALVDKFMSEYNSLKVPYPADTLSAEVDKQWKALQPEIKKYCDDIQAIIMKSKKELKRIHALPKFNEMTMEMYYDMFPDLALDPVNRPTFWPHVPDEQLGYKDPTAKVEH</sequence>